<dbReference type="OrthoDB" id="9806565at2"/>
<dbReference type="Gene3D" id="3.30.9.100">
    <property type="match status" value="1"/>
</dbReference>
<organism evidence="2 3">
    <name type="scientific">Chitinophaga pinensis</name>
    <dbReference type="NCBI Taxonomy" id="79329"/>
    <lineage>
        <taxon>Bacteria</taxon>
        <taxon>Pseudomonadati</taxon>
        <taxon>Bacteroidota</taxon>
        <taxon>Chitinophagia</taxon>
        <taxon>Chitinophagales</taxon>
        <taxon>Chitinophagaceae</taxon>
        <taxon>Chitinophaga</taxon>
    </lineage>
</organism>
<evidence type="ECO:0000256" key="1">
    <source>
        <dbReference type="SAM" id="MobiDB-lite"/>
    </source>
</evidence>
<evidence type="ECO:0000313" key="3">
    <source>
        <dbReference type="Proteomes" id="UP000318815"/>
    </source>
</evidence>
<reference evidence="2 3" key="1">
    <citation type="submission" date="2019-08" db="EMBL/GenBank/DDBJ databases">
        <title>Whole genome sequencing of chitin degrading bacteria Chitinophaga pinensis YS16.</title>
        <authorList>
            <person name="Singh R.P."/>
            <person name="Manchanda G."/>
            <person name="Maurya I.K."/>
            <person name="Joshi N.K."/>
            <person name="Srivastava A.K."/>
        </authorList>
    </citation>
    <scope>NUCLEOTIDE SEQUENCE [LARGE SCALE GENOMIC DNA]</scope>
    <source>
        <strain evidence="2 3">YS-16</strain>
    </source>
</reference>
<sequence length="232" mass="25648">MQDRVLTAPQTIALWAELPGQSMPVDTLIEARPEAWIWGSPTPGGQFRTIIFTDPDTIRQQPLTKVFDSLLSGTSLFAAVVGMPRSDIQTCSVFTYAHVNPWKDNYLRLGEAAFSLDPLSSTGVEKAMRFSLQAVIAINTILKTGQADMAQTFYENKMIESIASHTHWTSGYYAQAWPGQQHSFWHKRSLPYIDPAGQPTSFYNRLKTSSSLPGSRSAKTDQCTGGITPLMA</sequence>
<feature type="region of interest" description="Disordered" evidence="1">
    <location>
        <begin position="208"/>
        <end position="232"/>
    </location>
</feature>
<dbReference type="EMBL" id="VOHS01000035">
    <property type="protein sequence ID" value="TWV96257.1"/>
    <property type="molecule type" value="Genomic_DNA"/>
</dbReference>
<dbReference type="Proteomes" id="UP000318815">
    <property type="component" value="Unassembled WGS sequence"/>
</dbReference>
<evidence type="ECO:0008006" key="4">
    <source>
        <dbReference type="Google" id="ProtNLM"/>
    </source>
</evidence>
<name>A0A5C6LLD0_9BACT</name>
<gene>
    <name evidence="2" type="ORF">FEF09_23560</name>
</gene>
<comment type="caution">
    <text evidence="2">The sequence shown here is derived from an EMBL/GenBank/DDBJ whole genome shotgun (WGS) entry which is preliminary data.</text>
</comment>
<dbReference type="Gene3D" id="3.50.50.60">
    <property type="entry name" value="FAD/NAD(P)-binding domain"/>
    <property type="match status" value="1"/>
</dbReference>
<proteinExistence type="predicted"/>
<keyword evidence="3" id="KW-1185">Reference proteome</keyword>
<dbReference type="RefSeq" id="WP_146307376.1">
    <property type="nucleotide sequence ID" value="NZ_VOHS01000035.1"/>
</dbReference>
<dbReference type="InterPro" id="IPR036188">
    <property type="entry name" value="FAD/NAD-bd_sf"/>
</dbReference>
<dbReference type="AlphaFoldDB" id="A0A5C6LLD0"/>
<evidence type="ECO:0000313" key="2">
    <source>
        <dbReference type="EMBL" id="TWV96257.1"/>
    </source>
</evidence>
<protein>
    <recommendedName>
        <fullName evidence="4">Tryptophan 7-halogenase</fullName>
    </recommendedName>
</protein>
<accession>A0A5C6LLD0</accession>